<evidence type="ECO:0000256" key="7">
    <source>
        <dbReference type="ARBA" id="ARBA00022679"/>
    </source>
</evidence>
<evidence type="ECO:0000256" key="11">
    <source>
        <dbReference type="ARBA" id="ARBA00022984"/>
    </source>
</evidence>
<organism evidence="21 22">
    <name type="scientific">Carnobacterium alterfunditum</name>
    <dbReference type="NCBI Taxonomy" id="28230"/>
    <lineage>
        <taxon>Bacteria</taxon>
        <taxon>Bacillati</taxon>
        <taxon>Bacillota</taxon>
        <taxon>Bacilli</taxon>
        <taxon>Lactobacillales</taxon>
        <taxon>Carnobacteriaceae</taxon>
        <taxon>Carnobacterium</taxon>
    </lineage>
</organism>
<dbReference type="eggNOG" id="COG0744">
    <property type="taxonomic scope" value="Bacteria"/>
</dbReference>
<accession>A0A1N6GAP0</accession>
<evidence type="ECO:0000256" key="3">
    <source>
        <dbReference type="ARBA" id="ARBA00022475"/>
    </source>
</evidence>
<dbReference type="GO" id="GO:0008658">
    <property type="term" value="F:penicillin binding"/>
    <property type="evidence" value="ECO:0007669"/>
    <property type="project" value="InterPro"/>
</dbReference>
<dbReference type="GO" id="GO:0009252">
    <property type="term" value="P:peptidoglycan biosynthetic process"/>
    <property type="evidence" value="ECO:0007669"/>
    <property type="project" value="UniProtKB-KW"/>
</dbReference>
<proteinExistence type="inferred from homology"/>
<reference evidence="22" key="1">
    <citation type="submission" date="2016-11" db="EMBL/GenBank/DDBJ databases">
        <authorList>
            <person name="Varghese N."/>
            <person name="Submissions S."/>
        </authorList>
    </citation>
    <scope>NUCLEOTIDE SEQUENCE [LARGE SCALE GENOMIC DNA]</scope>
    <source>
        <strain evidence="22">313</strain>
    </source>
</reference>
<comment type="catalytic activity">
    <reaction evidence="17">
        <text>[GlcNAc-(1-&gt;4)-Mur2Ac(oyl-L-Ala-gamma-D-Glu-L-Lys-D-Ala-D-Ala)](n)-di-trans,octa-cis-undecaprenyl diphosphate + beta-D-GlcNAc-(1-&gt;4)-Mur2Ac(oyl-L-Ala-gamma-D-Glu-L-Lys-D-Ala-D-Ala)-di-trans,octa-cis-undecaprenyl diphosphate = [GlcNAc-(1-&gt;4)-Mur2Ac(oyl-L-Ala-gamma-D-Glu-L-Lys-D-Ala-D-Ala)](n+1)-di-trans,octa-cis-undecaprenyl diphosphate + di-trans,octa-cis-undecaprenyl diphosphate + H(+)</text>
        <dbReference type="Rhea" id="RHEA:23708"/>
        <dbReference type="Rhea" id="RHEA-COMP:9602"/>
        <dbReference type="Rhea" id="RHEA-COMP:9603"/>
        <dbReference type="ChEBI" id="CHEBI:15378"/>
        <dbReference type="ChEBI" id="CHEBI:58405"/>
        <dbReference type="ChEBI" id="CHEBI:60033"/>
        <dbReference type="ChEBI" id="CHEBI:78435"/>
        <dbReference type="EC" id="2.4.99.28"/>
    </reaction>
</comment>
<evidence type="ECO:0000256" key="10">
    <source>
        <dbReference type="ARBA" id="ARBA00022960"/>
    </source>
</evidence>
<dbReference type="AlphaFoldDB" id="A0A1N6GAP0"/>
<gene>
    <name evidence="21" type="ORF">SAMN05878443_1112</name>
</gene>
<keyword evidence="7" id="KW-0808">Transferase</keyword>
<dbReference type="InterPro" id="IPR036950">
    <property type="entry name" value="PBP_transglycosylase"/>
</dbReference>
<evidence type="ECO:0000256" key="14">
    <source>
        <dbReference type="ARBA" id="ARBA00023268"/>
    </source>
</evidence>
<keyword evidence="13 18" id="KW-0472">Membrane</keyword>
<sequence>MDESSFLTKIKKILLIFWKWAKPYLIKFHQKRQRFWKRYHVNKLIILAMLTIALVASAYLLFLAKTANVSTLKAGLEQTTTIYDVNNEEAGTLYSQKGTFVSIEEISGSIEQAVISTEDKRFYKHSGFDPIGIARAAVGYVINGGNIVGGGSTITQQLAKNAYLTLDQTVIRKLKELFLAIEIEKVYTKDEILEMYLNNSYFGNGVWGVEDASQKYFGKSAVDITLSEASTIAGMLKAPTNYNPIDNYDDAISRRNTVLDLMATNEIVTQEEVDALKAKGLILVDTYSDREGYQYPSYFDAVVNEAIYTYGLSEEEVLNKGYKIYTSLNQDYQQAMDTTYENDYLFQDASDATLLESGSVALDPETGGVFAIYGGRKEHTFRGFNYATQTVRQPGSIMKPLAVYTEALEQGYTIDSMLVDEPLSYGEDNYTPENVDDQYEGEVPMYQALAESKNTSAVWLLDEIGLDNGFEKVEEFGIPLVEGPEGDGYLGLALGGLSKGVSPLMMASAYTTFANEGFMSEGHFITKIVDATGAVIVDNTEPEKKKVTTPEVADQMTSMLMGVFSNGTARNNDPSGYTIAGKTGSTEVSFNDKGGTTDQWTVGYTPDIVIATWMGFDPTDEEHYMTTGSSTGVGPLFKLQMENILPYTESTAFNTESAEKIVAAEEENETGSNDWKQEIKDTVDSIGGKVKEGSDILKDKVGSLLDGFTNKVPQ</sequence>
<evidence type="ECO:0000256" key="4">
    <source>
        <dbReference type="ARBA" id="ARBA00022645"/>
    </source>
</evidence>
<keyword evidence="22" id="KW-1185">Reference proteome</keyword>
<comment type="similarity">
    <text evidence="2">In the N-terminal section; belongs to the glycosyltransferase 51 family.</text>
</comment>
<keyword evidence="9" id="KW-0378">Hydrolase</keyword>
<dbReference type="InterPro" id="IPR023346">
    <property type="entry name" value="Lysozyme-like_dom_sf"/>
</dbReference>
<keyword evidence="11" id="KW-0573">Peptidoglycan synthesis</keyword>
<dbReference type="InterPro" id="IPR050396">
    <property type="entry name" value="Glycosyltr_51/Transpeptidase"/>
</dbReference>
<evidence type="ECO:0000256" key="5">
    <source>
        <dbReference type="ARBA" id="ARBA00022670"/>
    </source>
</evidence>
<feature type="domain" description="Penicillin-binding protein transpeptidase" evidence="19">
    <location>
        <begin position="360"/>
        <end position="615"/>
    </location>
</feature>
<dbReference type="Gene3D" id="3.40.710.10">
    <property type="entry name" value="DD-peptidase/beta-lactamase superfamily"/>
    <property type="match status" value="1"/>
</dbReference>
<evidence type="ECO:0000313" key="21">
    <source>
        <dbReference type="EMBL" id="SIO04521.1"/>
    </source>
</evidence>
<evidence type="ECO:0000256" key="6">
    <source>
        <dbReference type="ARBA" id="ARBA00022676"/>
    </source>
</evidence>
<evidence type="ECO:0000256" key="17">
    <source>
        <dbReference type="ARBA" id="ARBA00049902"/>
    </source>
</evidence>
<dbReference type="STRING" id="28230.SAMN05878443_1112"/>
<dbReference type="Gene3D" id="1.10.3810.10">
    <property type="entry name" value="Biosynthetic peptidoglycan transglycosylase-like"/>
    <property type="match status" value="1"/>
</dbReference>
<dbReference type="NCBIfam" id="TIGR02074">
    <property type="entry name" value="PBP_1a_fam"/>
    <property type="match status" value="1"/>
</dbReference>
<dbReference type="Gene3D" id="6.20.370.110">
    <property type="match status" value="1"/>
</dbReference>
<dbReference type="SUPFAM" id="SSF53955">
    <property type="entry name" value="Lysozyme-like"/>
    <property type="match status" value="1"/>
</dbReference>
<name>A0A1N6GAP0_9LACT</name>
<dbReference type="PANTHER" id="PTHR32282:SF32">
    <property type="entry name" value="PENICILLIN-BINDING PROTEIN 2A"/>
    <property type="match status" value="1"/>
</dbReference>
<keyword evidence="6" id="KW-0328">Glycosyltransferase</keyword>
<dbReference type="InterPro" id="IPR001264">
    <property type="entry name" value="Glyco_trans_51"/>
</dbReference>
<evidence type="ECO:0000256" key="12">
    <source>
        <dbReference type="ARBA" id="ARBA00022989"/>
    </source>
</evidence>
<dbReference type="InterPro" id="IPR012338">
    <property type="entry name" value="Beta-lactam/transpept-like"/>
</dbReference>
<dbReference type="GO" id="GO:0071555">
    <property type="term" value="P:cell wall organization"/>
    <property type="evidence" value="ECO:0007669"/>
    <property type="project" value="UniProtKB-KW"/>
</dbReference>
<dbReference type="GO" id="GO:0008360">
    <property type="term" value="P:regulation of cell shape"/>
    <property type="evidence" value="ECO:0007669"/>
    <property type="project" value="UniProtKB-KW"/>
</dbReference>
<dbReference type="GO" id="GO:0008955">
    <property type="term" value="F:peptidoglycan glycosyltransferase activity"/>
    <property type="evidence" value="ECO:0007669"/>
    <property type="project" value="UniProtKB-EC"/>
</dbReference>
<dbReference type="GO" id="GO:0009002">
    <property type="term" value="F:serine-type D-Ala-D-Ala carboxypeptidase activity"/>
    <property type="evidence" value="ECO:0007669"/>
    <property type="project" value="UniProtKB-EC"/>
</dbReference>
<dbReference type="FunFam" id="1.10.3810.10:FF:000001">
    <property type="entry name" value="Penicillin-binding protein 1A"/>
    <property type="match status" value="1"/>
</dbReference>
<dbReference type="EMBL" id="FSRN01000001">
    <property type="protein sequence ID" value="SIO04521.1"/>
    <property type="molecule type" value="Genomic_DNA"/>
</dbReference>
<dbReference type="GO" id="GO:0006508">
    <property type="term" value="P:proteolysis"/>
    <property type="evidence" value="ECO:0007669"/>
    <property type="project" value="UniProtKB-KW"/>
</dbReference>
<keyword evidence="4" id="KW-0121">Carboxypeptidase</keyword>
<evidence type="ECO:0000256" key="18">
    <source>
        <dbReference type="SAM" id="Phobius"/>
    </source>
</evidence>
<evidence type="ECO:0000256" key="2">
    <source>
        <dbReference type="ARBA" id="ARBA00007739"/>
    </source>
</evidence>
<dbReference type="Pfam" id="PF00912">
    <property type="entry name" value="Transgly"/>
    <property type="match status" value="1"/>
</dbReference>
<evidence type="ECO:0000259" key="19">
    <source>
        <dbReference type="Pfam" id="PF00905"/>
    </source>
</evidence>
<keyword evidence="5" id="KW-0645">Protease</keyword>
<evidence type="ECO:0000256" key="15">
    <source>
        <dbReference type="ARBA" id="ARBA00023316"/>
    </source>
</evidence>
<evidence type="ECO:0000256" key="13">
    <source>
        <dbReference type="ARBA" id="ARBA00023136"/>
    </source>
</evidence>
<comment type="catalytic activity">
    <reaction evidence="16">
        <text>Preferential cleavage: (Ac)2-L-Lys-D-Ala-|-D-Ala. Also transpeptidation of peptidyl-alanyl moieties that are N-acyl substituents of D-alanine.</text>
        <dbReference type="EC" id="3.4.16.4"/>
    </reaction>
</comment>
<dbReference type="GO" id="GO:0030288">
    <property type="term" value="C:outer membrane-bounded periplasmic space"/>
    <property type="evidence" value="ECO:0007669"/>
    <property type="project" value="TreeGrafter"/>
</dbReference>
<evidence type="ECO:0000256" key="8">
    <source>
        <dbReference type="ARBA" id="ARBA00022692"/>
    </source>
</evidence>
<evidence type="ECO:0000313" key="22">
    <source>
        <dbReference type="Proteomes" id="UP000184758"/>
    </source>
</evidence>
<dbReference type="SUPFAM" id="SSF56601">
    <property type="entry name" value="beta-lactamase/transpeptidase-like"/>
    <property type="match status" value="1"/>
</dbReference>
<dbReference type="RefSeq" id="WP_034547990.1">
    <property type="nucleotide sequence ID" value="NZ_FSRN01000001.1"/>
</dbReference>
<dbReference type="InterPro" id="IPR001460">
    <property type="entry name" value="PCN-bd_Tpept"/>
</dbReference>
<dbReference type="Proteomes" id="UP000184758">
    <property type="component" value="Unassembled WGS sequence"/>
</dbReference>
<evidence type="ECO:0000256" key="9">
    <source>
        <dbReference type="ARBA" id="ARBA00022801"/>
    </source>
</evidence>
<evidence type="ECO:0000256" key="16">
    <source>
        <dbReference type="ARBA" id="ARBA00034000"/>
    </source>
</evidence>
<dbReference type="OrthoDB" id="9766909at2"/>
<comment type="similarity">
    <text evidence="1">In the C-terminal section; belongs to the transpeptidase family.</text>
</comment>
<keyword evidence="14" id="KW-0511">Multifunctional enzyme</keyword>
<keyword evidence="8 18" id="KW-0812">Transmembrane</keyword>
<keyword evidence="12 18" id="KW-1133">Transmembrane helix</keyword>
<dbReference type="Pfam" id="PF00905">
    <property type="entry name" value="Transpeptidase"/>
    <property type="match status" value="1"/>
</dbReference>
<keyword evidence="3" id="KW-1003">Cell membrane</keyword>
<feature type="transmembrane region" description="Helical" evidence="18">
    <location>
        <begin position="44"/>
        <end position="64"/>
    </location>
</feature>
<evidence type="ECO:0000256" key="1">
    <source>
        <dbReference type="ARBA" id="ARBA00007090"/>
    </source>
</evidence>
<protein>
    <submittedName>
        <fullName evidence="21">Penicillin-binding protein 2A</fullName>
    </submittedName>
</protein>
<evidence type="ECO:0000259" key="20">
    <source>
        <dbReference type="Pfam" id="PF00912"/>
    </source>
</evidence>
<dbReference type="PANTHER" id="PTHR32282">
    <property type="entry name" value="BINDING PROTEIN TRANSPEPTIDASE, PUTATIVE-RELATED"/>
    <property type="match status" value="1"/>
</dbReference>
<keyword evidence="10" id="KW-0133">Cell shape</keyword>
<feature type="domain" description="Glycosyl transferase family 51" evidence="20">
    <location>
        <begin position="91"/>
        <end position="262"/>
    </location>
</feature>
<keyword evidence="15" id="KW-0961">Cell wall biogenesis/degradation</keyword>